<dbReference type="GO" id="GO:0003884">
    <property type="term" value="F:D-amino-acid oxidase activity"/>
    <property type="evidence" value="ECO:0007669"/>
    <property type="project" value="UniProtKB-EC"/>
</dbReference>
<dbReference type="PIRSF" id="PIRSF000189">
    <property type="entry name" value="D-aa_oxidase"/>
    <property type="match status" value="1"/>
</dbReference>
<feature type="binding site" evidence="9">
    <location>
        <begin position="38"/>
        <end position="39"/>
    </location>
    <ligand>
        <name>FAD</name>
        <dbReference type="ChEBI" id="CHEBI:57692"/>
    </ligand>
</feature>
<dbReference type="Gene3D" id="3.30.9.10">
    <property type="entry name" value="D-Amino Acid Oxidase, subunit A, domain 2"/>
    <property type="match status" value="1"/>
</dbReference>
<keyword evidence="12" id="KW-1185">Reference proteome</keyword>
<dbReference type="GO" id="GO:0019478">
    <property type="term" value="P:D-amino acid catabolic process"/>
    <property type="evidence" value="ECO:0007669"/>
    <property type="project" value="TreeGrafter"/>
</dbReference>
<evidence type="ECO:0000313" key="12">
    <source>
        <dbReference type="Proteomes" id="UP001165405"/>
    </source>
</evidence>
<sequence>MSTVLVAGAGVVGLTSAIRLLEAGHDVRVVARDIPGLTSRAAGASWGPYLVGPWAAVRRWSAVSLEVLHSLAGDPATGVAVTSGVELTEHPGELPPWADLVPNVREARPDELPPGAPAGLRYTVPIVDMAVHLEWLLSRVRELGGTVEHGELTALAEAGADVVVNCTGTGSAALAADPAVVPVRGQVVVAQNPGITEFFIGGKHSGSDLTYWFPHGDRVLLGGTSQAGAASWDPDPATAEAILARVASVEPRLAGVRVLEHRVGLRPSRPDVRLELERRPGATPVVHSYGHGGGGVTLSWGCAADVVTLVGSLA</sequence>
<comment type="caution">
    <text evidence="11">The sequence shown here is derived from an EMBL/GenBank/DDBJ whole genome shotgun (WGS) entry which is preliminary data.</text>
</comment>
<proteinExistence type="inferred from homology"/>
<evidence type="ECO:0000256" key="1">
    <source>
        <dbReference type="ARBA" id="ARBA00001974"/>
    </source>
</evidence>
<dbReference type="InterPro" id="IPR023209">
    <property type="entry name" value="DAO"/>
</dbReference>
<comment type="catalytic activity">
    <reaction evidence="8">
        <text>a D-alpha-amino acid + O2 + H2O = a 2-oxocarboxylate + H2O2 + NH4(+)</text>
        <dbReference type="Rhea" id="RHEA:21816"/>
        <dbReference type="ChEBI" id="CHEBI:15377"/>
        <dbReference type="ChEBI" id="CHEBI:15379"/>
        <dbReference type="ChEBI" id="CHEBI:16240"/>
        <dbReference type="ChEBI" id="CHEBI:28938"/>
        <dbReference type="ChEBI" id="CHEBI:35179"/>
        <dbReference type="ChEBI" id="CHEBI:59871"/>
        <dbReference type="EC" id="1.4.3.3"/>
    </reaction>
    <physiologicalReaction direction="left-to-right" evidence="8">
        <dbReference type="Rhea" id="RHEA:21817"/>
    </physiologicalReaction>
</comment>
<dbReference type="InterPro" id="IPR006076">
    <property type="entry name" value="FAD-dep_OxRdtase"/>
</dbReference>
<gene>
    <name evidence="11" type="ORF">L1785_02055</name>
</gene>
<evidence type="ECO:0000256" key="5">
    <source>
        <dbReference type="ARBA" id="ARBA00023002"/>
    </source>
</evidence>
<dbReference type="PANTHER" id="PTHR11530:SF11">
    <property type="entry name" value="D-ASPARTATE OXIDASE"/>
    <property type="match status" value="1"/>
</dbReference>
<evidence type="ECO:0000256" key="6">
    <source>
        <dbReference type="ARBA" id="ARBA00039101"/>
    </source>
</evidence>
<feature type="binding site" evidence="9">
    <location>
        <position position="293"/>
    </location>
    <ligand>
        <name>D-dopa</name>
        <dbReference type="ChEBI" id="CHEBI:149689"/>
    </ligand>
</feature>
<dbReference type="SUPFAM" id="SSF51971">
    <property type="entry name" value="Nucleotide-binding domain"/>
    <property type="match status" value="1"/>
</dbReference>
<evidence type="ECO:0000256" key="7">
    <source>
        <dbReference type="ARBA" id="ARBA00039751"/>
    </source>
</evidence>
<dbReference type="SUPFAM" id="SSF54373">
    <property type="entry name" value="FAD-linked reductases, C-terminal domain"/>
    <property type="match status" value="1"/>
</dbReference>
<keyword evidence="5" id="KW-0560">Oxidoreductase</keyword>
<dbReference type="PANTHER" id="PTHR11530">
    <property type="entry name" value="D-AMINO ACID OXIDASE"/>
    <property type="match status" value="1"/>
</dbReference>
<evidence type="ECO:0000256" key="4">
    <source>
        <dbReference type="ARBA" id="ARBA00022827"/>
    </source>
</evidence>
<comment type="cofactor">
    <cofactor evidence="1 9">
        <name>FAD</name>
        <dbReference type="ChEBI" id="CHEBI:57692"/>
    </cofactor>
</comment>
<evidence type="ECO:0000313" key="11">
    <source>
        <dbReference type="EMBL" id="MCF4119755.1"/>
    </source>
</evidence>
<dbReference type="EMBL" id="JAKGSG010000007">
    <property type="protein sequence ID" value="MCF4119755.1"/>
    <property type="molecule type" value="Genomic_DNA"/>
</dbReference>
<dbReference type="GO" id="GO:0005737">
    <property type="term" value="C:cytoplasm"/>
    <property type="evidence" value="ECO:0007669"/>
    <property type="project" value="TreeGrafter"/>
</dbReference>
<dbReference type="Gene3D" id="3.40.50.720">
    <property type="entry name" value="NAD(P)-binding Rossmann-like Domain"/>
    <property type="match status" value="1"/>
</dbReference>
<evidence type="ECO:0000256" key="2">
    <source>
        <dbReference type="ARBA" id="ARBA00006730"/>
    </source>
</evidence>
<dbReference type="Proteomes" id="UP001165405">
    <property type="component" value="Unassembled WGS sequence"/>
</dbReference>
<dbReference type="EC" id="1.4.3.3" evidence="6"/>
<dbReference type="RefSeq" id="WP_236087469.1">
    <property type="nucleotide sequence ID" value="NZ_JAKGSG010000007.1"/>
</dbReference>
<evidence type="ECO:0000256" key="3">
    <source>
        <dbReference type="ARBA" id="ARBA00022630"/>
    </source>
</evidence>
<name>A0AA41QAA1_9MICO</name>
<dbReference type="GO" id="GO:0071949">
    <property type="term" value="F:FAD binding"/>
    <property type="evidence" value="ECO:0007669"/>
    <property type="project" value="InterPro"/>
</dbReference>
<evidence type="ECO:0000256" key="8">
    <source>
        <dbReference type="ARBA" id="ARBA00049547"/>
    </source>
</evidence>
<reference evidence="11" key="1">
    <citation type="submission" date="2022-01" db="EMBL/GenBank/DDBJ databases">
        <title>Antribacter sp. nov., isolated from Guizhou of China.</title>
        <authorList>
            <person name="Chengliang C."/>
            <person name="Ya Z."/>
        </authorList>
    </citation>
    <scope>NUCLEOTIDE SEQUENCE</scope>
    <source>
        <strain evidence="11">KLBMP 9083</strain>
    </source>
</reference>
<comment type="similarity">
    <text evidence="2">Belongs to the DAMOX/DASOX family.</text>
</comment>
<feature type="binding site" evidence="9">
    <location>
        <position position="211"/>
    </location>
    <ligand>
        <name>D-dopa</name>
        <dbReference type="ChEBI" id="CHEBI:149689"/>
    </ligand>
</feature>
<accession>A0AA41QAA1</accession>
<evidence type="ECO:0000256" key="9">
    <source>
        <dbReference type="PIRSR" id="PIRSR000189-1"/>
    </source>
</evidence>
<feature type="binding site" evidence="9">
    <location>
        <begin position="292"/>
        <end position="297"/>
    </location>
    <ligand>
        <name>FAD</name>
        <dbReference type="ChEBI" id="CHEBI:57692"/>
    </ligand>
</feature>
<feature type="binding site" evidence="9">
    <location>
        <position position="167"/>
    </location>
    <ligand>
        <name>FAD</name>
        <dbReference type="ChEBI" id="CHEBI:57692"/>
    </ligand>
</feature>
<organism evidence="11 12">
    <name type="scientific">Antribacter soli</name>
    <dbReference type="NCBI Taxonomy" id="2910976"/>
    <lineage>
        <taxon>Bacteria</taxon>
        <taxon>Bacillati</taxon>
        <taxon>Actinomycetota</taxon>
        <taxon>Actinomycetes</taxon>
        <taxon>Micrococcales</taxon>
        <taxon>Promicromonosporaceae</taxon>
        <taxon>Antribacter</taxon>
    </lineage>
</organism>
<dbReference type="AlphaFoldDB" id="A0AA41QAA1"/>
<dbReference type="Pfam" id="PF01266">
    <property type="entry name" value="DAO"/>
    <property type="match status" value="1"/>
</dbReference>
<feature type="domain" description="FAD dependent oxidoreductase" evidence="10">
    <location>
        <begin position="4"/>
        <end position="306"/>
    </location>
</feature>
<feature type="binding site" evidence="9">
    <location>
        <position position="266"/>
    </location>
    <ligand>
        <name>D-dopa</name>
        <dbReference type="ChEBI" id="CHEBI:149689"/>
    </ligand>
</feature>
<keyword evidence="4 9" id="KW-0274">FAD</keyword>
<evidence type="ECO:0000259" key="10">
    <source>
        <dbReference type="Pfam" id="PF01266"/>
    </source>
</evidence>
<keyword evidence="3" id="KW-0285">Flavoprotein</keyword>
<protein>
    <recommendedName>
        <fullName evidence="7">D-amino-acid oxidase</fullName>
        <ecNumber evidence="6">1.4.3.3</ecNumber>
    </recommendedName>
</protein>